<dbReference type="PANTHER" id="PTHR31973:SF113">
    <property type="entry name" value="PROTEIN FAR1-RELATED SEQUENCE 5-LIKE"/>
    <property type="match status" value="1"/>
</dbReference>
<gene>
    <name evidence="6" type="ORF">CCAM_LOCUS1135</name>
</gene>
<evidence type="ECO:0000259" key="5">
    <source>
        <dbReference type="PROSITE" id="PS50966"/>
    </source>
</evidence>
<name>A0A484K907_9ASTE</name>
<evidence type="ECO:0000313" key="7">
    <source>
        <dbReference type="Proteomes" id="UP000595140"/>
    </source>
</evidence>
<dbReference type="GO" id="GO:0008270">
    <property type="term" value="F:zinc ion binding"/>
    <property type="evidence" value="ECO:0007669"/>
    <property type="project" value="UniProtKB-KW"/>
</dbReference>
<accession>A0A484K907</accession>
<dbReference type="InterPro" id="IPR018289">
    <property type="entry name" value="MULE_transposase_dom"/>
</dbReference>
<organism evidence="6 7">
    <name type="scientific">Cuscuta campestris</name>
    <dbReference type="NCBI Taxonomy" id="132261"/>
    <lineage>
        <taxon>Eukaryota</taxon>
        <taxon>Viridiplantae</taxon>
        <taxon>Streptophyta</taxon>
        <taxon>Embryophyta</taxon>
        <taxon>Tracheophyta</taxon>
        <taxon>Spermatophyta</taxon>
        <taxon>Magnoliopsida</taxon>
        <taxon>eudicotyledons</taxon>
        <taxon>Gunneridae</taxon>
        <taxon>Pentapetalae</taxon>
        <taxon>asterids</taxon>
        <taxon>lamiids</taxon>
        <taxon>Solanales</taxon>
        <taxon>Convolvulaceae</taxon>
        <taxon>Cuscuteae</taxon>
        <taxon>Cuscuta</taxon>
        <taxon>Cuscuta subgen. Grammica</taxon>
        <taxon>Cuscuta sect. Cleistogrammica</taxon>
    </lineage>
</organism>
<dbReference type="SMART" id="SM00575">
    <property type="entry name" value="ZnF_PMZ"/>
    <property type="match status" value="1"/>
</dbReference>
<evidence type="ECO:0000256" key="1">
    <source>
        <dbReference type="ARBA" id="ARBA00022723"/>
    </source>
</evidence>
<reference evidence="6 7" key="1">
    <citation type="submission" date="2018-04" db="EMBL/GenBank/DDBJ databases">
        <authorList>
            <person name="Vogel A."/>
        </authorList>
    </citation>
    <scope>NUCLEOTIDE SEQUENCE [LARGE SCALE GENOMIC DNA]</scope>
</reference>
<dbReference type="OrthoDB" id="1938144at2759"/>
<sequence>MAKLMTFLHFRTMHEKRDVEVYVELMAIQESPPETLEPSLPKEIAQLLDEFGAVLEEPRGMPPRRDADHRIFLQPGSKPEGSHQSLPDEFVRGQPVSKPVRVHASRQILHRGKLVQQYLVEWSDGRRDDATWEPCEVVQRYYPDIHLEDKVFSQAGGSDTVHQEDSEPSLKTLMDTVKADISMDWTQNDIRFSYMVALCPPPIVIVDDAELLFYLKLKSHQTDLSYLPLCMEVLPTATATHLSAQDNPSFDSYHSCPVDFREGDHRQATSAFLADLVLHRYVDATRKQYPPNDIRDDMRREFGIAMSYRKALLLVPIAFGVCDAEDKDSWLWFLTHLKTTLTARHDLYIVSDRHEGIIHAVQNVFPNVGHGFCTEHIARNLRVKFKGPKEDLTWKFRKASRAATEAECEEYLQMLDEQDHRIRAYLSNIGMPRWARCKSGPYRYSVMTSNAAESMNNVNNSASEYPICKLVDFIRERMQKWFHERRQTASSTTTILPRKLESELITLQRDAFRMKVKPASPYEFEVVDRWSRTFVVNLRDKSCTCGDFQLDHFVCVHAVAAIGSRPGLSCYNFISPYYKRESLVATYSGIVHPLGDQSTWYIPPAVKALVCKPPSCNKRPPGRPKKRRLPSVGEFHLGKGRKKQKCTRCLKMGHNIKTCKNPIPT</sequence>
<keyword evidence="7" id="KW-1185">Reference proteome</keyword>
<dbReference type="PANTHER" id="PTHR31973">
    <property type="entry name" value="POLYPROTEIN, PUTATIVE-RELATED"/>
    <property type="match status" value="1"/>
</dbReference>
<keyword evidence="2 4" id="KW-0863">Zinc-finger</keyword>
<dbReference type="InterPro" id="IPR007527">
    <property type="entry name" value="Znf_SWIM"/>
</dbReference>
<keyword evidence="3" id="KW-0862">Zinc</keyword>
<proteinExistence type="predicted"/>
<dbReference type="Pfam" id="PF10551">
    <property type="entry name" value="MULE"/>
    <property type="match status" value="1"/>
</dbReference>
<feature type="domain" description="SWIM-type" evidence="5">
    <location>
        <begin position="534"/>
        <end position="566"/>
    </location>
</feature>
<keyword evidence="1" id="KW-0479">Metal-binding</keyword>
<evidence type="ECO:0000256" key="2">
    <source>
        <dbReference type="ARBA" id="ARBA00022771"/>
    </source>
</evidence>
<evidence type="ECO:0000256" key="3">
    <source>
        <dbReference type="ARBA" id="ARBA00022833"/>
    </source>
</evidence>
<dbReference type="EMBL" id="OOIL02000014">
    <property type="protein sequence ID" value="VFQ59359.1"/>
    <property type="molecule type" value="Genomic_DNA"/>
</dbReference>
<dbReference type="Proteomes" id="UP000595140">
    <property type="component" value="Unassembled WGS sequence"/>
</dbReference>
<protein>
    <recommendedName>
        <fullName evidence="5">SWIM-type domain-containing protein</fullName>
    </recommendedName>
</protein>
<evidence type="ECO:0000313" key="6">
    <source>
        <dbReference type="EMBL" id="VFQ59359.1"/>
    </source>
</evidence>
<dbReference type="AlphaFoldDB" id="A0A484K907"/>
<dbReference type="PROSITE" id="PS50966">
    <property type="entry name" value="ZF_SWIM"/>
    <property type="match status" value="1"/>
</dbReference>
<dbReference type="InterPro" id="IPR006564">
    <property type="entry name" value="Znf_PMZ"/>
</dbReference>
<dbReference type="Pfam" id="PF04434">
    <property type="entry name" value="SWIM"/>
    <property type="match status" value="1"/>
</dbReference>
<evidence type="ECO:0000256" key="4">
    <source>
        <dbReference type="PROSITE-ProRule" id="PRU00325"/>
    </source>
</evidence>